<evidence type="ECO:0000313" key="8">
    <source>
        <dbReference type="Proteomes" id="UP000007879"/>
    </source>
</evidence>
<dbReference type="InterPro" id="IPR000219">
    <property type="entry name" value="DH_dom"/>
</dbReference>
<gene>
    <name evidence="7" type="primary">100634299</name>
</gene>
<dbReference type="GO" id="GO:0005085">
    <property type="term" value="F:guanyl-nucleotide exchange factor activity"/>
    <property type="evidence" value="ECO:0007669"/>
    <property type="project" value="InterPro"/>
</dbReference>
<evidence type="ECO:0000259" key="5">
    <source>
        <dbReference type="PROSITE" id="PS50010"/>
    </source>
</evidence>
<dbReference type="GO" id="GO:0035556">
    <property type="term" value="P:intracellular signal transduction"/>
    <property type="evidence" value="ECO:0007669"/>
    <property type="project" value="InterPro"/>
</dbReference>
<proteinExistence type="predicted"/>
<dbReference type="PANTHER" id="PTHR12673:SF159">
    <property type="entry name" value="LD03170P"/>
    <property type="match status" value="1"/>
</dbReference>
<dbReference type="CDD" id="cd00160">
    <property type="entry name" value="RhoGEF"/>
    <property type="match status" value="1"/>
</dbReference>
<dbReference type="Pfam" id="PF22286">
    <property type="entry name" value="RHG20_PH"/>
    <property type="match status" value="1"/>
</dbReference>
<dbReference type="GO" id="GO:0005737">
    <property type="term" value="C:cytoplasm"/>
    <property type="evidence" value="ECO:0007669"/>
    <property type="project" value="TreeGrafter"/>
</dbReference>
<dbReference type="PROSITE" id="PS50003">
    <property type="entry name" value="PH_DOMAIN"/>
    <property type="match status" value="1"/>
</dbReference>
<dbReference type="SUPFAM" id="SSF54236">
    <property type="entry name" value="Ubiquitin-like"/>
    <property type="match status" value="1"/>
</dbReference>
<dbReference type="InterPro" id="IPR035899">
    <property type="entry name" value="DBL_dom_sf"/>
</dbReference>
<dbReference type="InterPro" id="IPR047887">
    <property type="entry name" value="ARHGAP20_PH"/>
</dbReference>
<dbReference type="Proteomes" id="UP000007879">
    <property type="component" value="Unassembled WGS sequence"/>
</dbReference>
<keyword evidence="1 2" id="KW-0728">SH3 domain</keyword>
<feature type="domain" description="SH3" evidence="3">
    <location>
        <begin position="479"/>
        <end position="557"/>
    </location>
</feature>
<dbReference type="EnsemblMetazoa" id="XM_019998256.1">
    <property type="protein sequence ID" value="XP_019853815.1"/>
    <property type="gene ID" value="LOC100634299"/>
</dbReference>
<dbReference type="PRINTS" id="PR00452">
    <property type="entry name" value="SH3DOMAIN"/>
</dbReference>
<dbReference type="InterPro" id="IPR001452">
    <property type="entry name" value="SH3_domain"/>
</dbReference>
<keyword evidence="8" id="KW-1185">Reference proteome</keyword>
<feature type="domain" description="PH" evidence="4">
    <location>
        <begin position="354"/>
        <end position="459"/>
    </location>
</feature>
<feature type="domain" description="DH" evidence="5">
    <location>
        <begin position="105"/>
        <end position="285"/>
    </location>
</feature>
<reference evidence="8" key="1">
    <citation type="journal article" date="2010" name="Nature">
        <title>The Amphimedon queenslandica genome and the evolution of animal complexity.</title>
        <authorList>
            <person name="Srivastava M."/>
            <person name="Simakov O."/>
            <person name="Chapman J."/>
            <person name="Fahey B."/>
            <person name="Gauthier M.E."/>
            <person name="Mitros T."/>
            <person name="Richards G.S."/>
            <person name="Conaco C."/>
            <person name="Dacre M."/>
            <person name="Hellsten U."/>
            <person name="Larroux C."/>
            <person name="Putnam N.H."/>
            <person name="Stanke M."/>
            <person name="Adamska M."/>
            <person name="Darling A."/>
            <person name="Degnan S.M."/>
            <person name="Oakley T.H."/>
            <person name="Plachetzki D.C."/>
            <person name="Zhai Y."/>
            <person name="Adamski M."/>
            <person name="Calcino A."/>
            <person name="Cummins S.F."/>
            <person name="Goodstein D.M."/>
            <person name="Harris C."/>
            <person name="Jackson D.J."/>
            <person name="Leys S.P."/>
            <person name="Shu S."/>
            <person name="Woodcroft B.J."/>
            <person name="Vervoort M."/>
            <person name="Kosik K.S."/>
            <person name="Manning G."/>
            <person name="Degnan B.M."/>
            <person name="Rokhsar D.S."/>
        </authorList>
    </citation>
    <scope>NUCLEOTIDE SEQUENCE [LARGE SCALE GENOMIC DNA]</scope>
</reference>
<evidence type="ECO:0000313" key="7">
    <source>
        <dbReference type="EnsemblMetazoa" id="Aqu2.1.43559_001"/>
    </source>
</evidence>
<evidence type="ECO:0000256" key="1">
    <source>
        <dbReference type="ARBA" id="ARBA00022443"/>
    </source>
</evidence>
<dbReference type="InterPro" id="IPR051092">
    <property type="entry name" value="FYVE_RhoGEF_PH"/>
</dbReference>
<accession>A0A1X7VUK9</accession>
<dbReference type="Gene3D" id="2.30.30.40">
    <property type="entry name" value="SH3 Domains"/>
    <property type="match status" value="2"/>
</dbReference>
<dbReference type="InterPro" id="IPR000159">
    <property type="entry name" value="RA_dom"/>
</dbReference>
<evidence type="ECO:0000259" key="4">
    <source>
        <dbReference type="PROSITE" id="PS50003"/>
    </source>
</evidence>
<dbReference type="InterPro" id="IPR036028">
    <property type="entry name" value="SH3-like_dom_sf"/>
</dbReference>
<evidence type="ECO:0000259" key="3">
    <source>
        <dbReference type="PROSITE" id="PS50002"/>
    </source>
</evidence>
<dbReference type="PROSITE" id="PS50002">
    <property type="entry name" value="SH3"/>
    <property type="match status" value="2"/>
</dbReference>
<dbReference type="Gene3D" id="1.20.900.10">
    <property type="entry name" value="Dbl homology (DH) domain"/>
    <property type="match status" value="1"/>
</dbReference>
<dbReference type="SUPFAM" id="SSF48065">
    <property type="entry name" value="DBL homology domain (DH-domain)"/>
    <property type="match status" value="1"/>
</dbReference>
<dbReference type="KEGG" id="aqu:100634299"/>
<feature type="domain" description="SH3" evidence="3">
    <location>
        <begin position="15"/>
        <end position="76"/>
    </location>
</feature>
<dbReference type="InterPro" id="IPR001849">
    <property type="entry name" value="PH_domain"/>
</dbReference>
<dbReference type="Pfam" id="PF14604">
    <property type="entry name" value="SH3_9"/>
    <property type="match status" value="1"/>
</dbReference>
<dbReference type="SMART" id="SM00233">
    <property type="entry name" value="PH"/>
    <property type="match status" value="1"/>
</dbReference>
<protein>
    <submittedName>
        <fullName evidence="7">Uncharacterized protein</fullName>
    </submittedName>
</protein>
<dbReference type="Gene3D" id="3.10.20.90">
    <property type="entry name" value="Phosphatidylinositol 3-kinase Catalytic Subunit, Chain A, domain 1"/>
    <property type="match status" value="1"/>
</dbReference>
<dbReference type="EnsemblMetazoa" id="Aqu2.1.43559_001">
    <property type="protein sequence ID" value="Aqu2.1.43559_001"/>
    <property type="gene ID" value="Aqu2.1.43559"/>
</dbReference>
<dbReference type="CDD" id="cd17043">
    <property type="entry name" value="RA"/>
    <property type="match status" value="1"/>
</dbReference>
<dbReference type="Gene3D" id="2.30.29.30">
    <property type="entry name" value="Pleckstrin-homology domain (PH domain)/Phosphotyrosine-binding domain (PTB)"/>
    <property type="match status" value="1"/>
</dbReference>
<dbReference type="STRING" id="400682.A0A1X7VUK9"/>
<dbReference type="CDD" id="cd00174">
    <property type="entry name" value="SH3"/>
    <property type="match status" value="1"/>
</dbReference>
<organism evidence="7">
    <name type="scientific">Amphimedon queenslandica</name>
    <name type="common">Sponge</name>
    <dbReference type="NCBI Taxonomy" id="400682"/>
    <lineage>
        <taxon>Eukaryota</taxon>
        <taxon>Metazoa</taxon>
        <taxon>Porifera</taxon>
        <taxon>Demospongiae</taxon>
        <taxon>Heteroscleromorpha</taxon>
        <taxon>Haplosclerida</taxon>
        <taxon>Niphatidae</taxon>
        <taxon>Amphimedon</taxon>
    </lineage>
</organism>
<dbReference type="PROSITE" id="PS00741">
    <property type="entry name" value="DH_1"/>
    <property type="match status" value="1"/>
</dbReference>
<evidence type="ECO:0000256" key="2">
    <source>
        <dbReference type="PROSITE-ProRule" id="PRU00192"/>
    </source>
</evidence>
<reference evidence="7" key="2">
    <citation type="submission" date="2017-05" db="UniProtKB">
        <authorList>
            <consortium name="EnsemblMetazoa"/>
        </authorList>
    </citation>
    <scope>IDENTIFICATION</scope>
</reference>
<sequence length="687" mass="79982">MNGTLRDSNVSSPNKALDRYIALWNFTAQRPDELSLQKGDILLVAETFDDGWMRGLRIKDLEIGFFPLNYVSEDTSPIYRLSEIPVRSMEDYRNDPRFSESDSSRRSKIALEMYTSEETYLRKLRMLNEKFVEPLKSLTVIPHEDYGPIFSHIQPLLSLSESLNVQLKSRMEGWDDKLTHIGDVFVQMGAHFKLFMTYAVHHTIGRQVLMKISKQDKFQKWLEKTELECQRTLDSLLLEPIQRVPRYELLLKDLLKHTPEDHCDHTAVKDALVLIQKIATDCNENIRRAENELRLFAISKRFPNEDVDIVQAKKYFKRSRKEGATLKKRKPLLETGPRDSLSFKSFFELEHQRQFIKEGTIYKTSNDFSDSIDRYIFLCSDVILIAQATSKNKRSFRLKERVMLVHAWISDTFTGSSSTNPHIPDKGFILGTPNKLYRFVASTVEEKDSWYNEIHRHILAQKQLFSKLIIHLGIPDEVYYCAHVKSKISYLGMLKDELSFRAGDELSIIGFKDTNDRWKPGLYSSEEPFDPSPDWYLGIIDDNFGWFPSQCVSSHDNKPLEPSNDELTPAPMYMILNMKQRMVDVTGREIPPLRDSERVARVYTGDGVFKTLRIPVGSTIEDVVRMYFRVESELHLQWTLVEMSLDETVQRPLDPFEDPSRVVDFWGKNKDQMKFFLRQTVLSTMAD</sequence>
<dbReference type="InParanoid" id="A0A1X7VUK9"/>
<dbReference type="InterPro" id="IPR001331">
    <property type="entry name" value="GDS_CDC24_CS"/>
</dbReference>
<dbReference type="PROSITE" id="PS50010">
    <property type="entry name" value="DH_2"/>
    <property type="match status" value="1"/>
</dbReference>
<dbReference type="InterPro" id="IPR011993">
    <property type="entry name" value="PH-like_dom_sf"/>
</dbReference>
<dbReference type="SMART" id="SM00326">
    <property type="entry name" value="SH3"/>
    <property type="match status" value="2"/>
</dbReference>
<dbReference type="OrthoDB" id="245697at2759"/>
<dbReference type="Pfam" id="PF00788">
    <property type="entry name" value="RA"/>
    <property type="match status" value="1"/>
</dbReference>
<dbReference type="SUPFAM" id="SSF50044">
    <property type="entry name" value="SH3-domain"/>
    <property type="match status" value="2"/>
</dbReference>
<dbReference type="SUPFAM" id="SSF50729">
    <property type="entry name" value="PH domain-like"/>
    <property type="match status" value="1"/>
</dbReference>
<dbReference type="Pfam" id="PF00621">
    <property type="entry name" value="RhoGEF"/>
    <property type="match status" value="1"/>
</dbReference>
<dbReference type="eggNOG" id="KOG4424">
    <property type="taxonomic scope" value="Eukaryota"/>
</dbReference>
<name>A0A1X7VUK9_AMPQE</name>
<dbReference type="SMART" id="SM00325">
    <property type="entry name" value="RhoGEF"/>
    <property type="match status" value="1"/>
</dbReference>
<dbReference type="AlphaFoldDB" id="A0A1X7VUK9"/>
<evidence type="ECO:0000259" key="6">
    <source>
        <dbReference type="PROSITE" id="PS50200"/>
    </source>
</evidence>
<dbReference type="PROSITE" id="PS50200">
    <property type="entry name" value="RA"/>
    <property type="match status" value="1"/>
</dbReference>
<feature type="domain" description="Ras-associating" evidence="6">
    <location>
        <begin position="596"/>
        <end position="682"/>
    </location>
</feature>
<dbReference type="InterPro" id="IPR029071">
    <property type="entry name" value="Ubiquitin-like_domsf"/>
</dbReference>
<dbReference type="PANTHER" id="PTHR12673">
    <property type="entry name" value="FACIOGENITAL DYSPLASIA PROTEIN"/>
    <property type="match status" value="1"/>
</dbReference>